<accession>E4XRU0</accession>
<name>E4XRU0_OIKDI</name>
<dbReference type="Proteomes" id="UP000001307">
    <property type="component" value="Unassembled WGS sequence"/>
</dbReference>
<dbReference type="EMBL" id="FN655674">
    <property type="protein sequence ID" value="CBY39838.1"/>
    <property type="molecule type" value="Genomic_DNA"/>
</dbReference>
<dbReference type="OrthoDB" id="310806at2759"/>
<proteinExistence type="predicted"/>
<reference evidence="1" key="1">
    <citation type="journal article" date="2010" name="Science">
        <title>Plasticity of animal genome architecture unmasked by rapid evolution of a pelagic tunicate.</title>
        <authorList>
            <person name="Denoeud F."/>
            <person name="Henriet S."/>
            <person name="Mungpakdee S."/>
            <person name="Aury J.M."/>
            <person name="Da Silva C."/>
            <person name="Brinkmann H."/>
            <person name="Mikhaleva J."/>
            <person name="Olsen L.C."/>
            <person name="Jubin C."/>
            <person name="Canestro C."/>
            <person name="Bouquet J.M."/>
            <person name="Danks G."/>
            <person name="Poulain J."/>
            <person name="Campsteijn C."/>
            <person name="Adamski M."/>
            <person name="Cross I."/>
            <person name="Yadetie F."/>
            <person name="Muffato M."/>
            <person name="Louis A."/>
            <person name="Butcher S."/>
            <person name="Tsagkogeorga G."/>
            <person name="Konrad A."/>
            <person name="Singh S."/>
            <person name="Jensen M.F."/>
            <person name="Cong E.H."/>
            <person name="Eikeseth-Otteraa H."/>
            <person name="Noel B."/>
            <person name="Anthouard V."/>
            <person name="Porcel B.M."/>
            <person name="Kachouri-Lafond R."/>
            <person name="Nishino A."/>
            <person name="Ugolini M."/>
            <person name="Chourrout P."/>
            <person name="Nishida H."/>
            <person name="Aasland R."/>
            <person name="Huzurbazar S."/>
            <person name="Westhof E."/>
            <person name="Delsuc F."/>
            <person name="Lehrach H."/>
            <person name="Reinhardt R."/>
            <person name="Weissenbach J."/>
            <person name="Roy S.W."/>
            <person name="Artiguenave F."/>
            <person name="Postlethwait J.H."/>
            <person name="Manak J.R."/>
            <person name="Thompson E.M."/>
            <person name="Jaillon O."/>
            <person name="Du Pasquier L."/>
            <person name="Boudinot P."/>
            <person name="Liberles D.A."/>
            <person name="Volff J.N."/>
            <person name="Philippe H."/>
            <person name="Lenhard B."/>
            <person name="Roest Crollius H."/>
            <person name="Wincker P."/>
            <person name="Chourrout D."/>
        </authorList>
    </citation>
    <scope>NUCLEOTIDE SEQUENCE [LARGE SCALE GENOMIC DNA]</scope>
</reference>
<dbReference type="Gene3D" id="2.120.10.80">
    <property type="entry name" value="Kelch-type beta propeller"/>
    <property type="match status" value="1"/>
</dbReference>
<keyword evidence="4" id="KW-1185">Reference proteome</keyword>
<dbReference type="Proteomes" id="UP000011014">
    <property type="component" value="Unassembled WGS sequence"/>
</dbReference>
<organism evidence="1">
    <name type="scientific">Oikopleura dioica</name>
    <name type="common">Tunicate</name>
    <dbReference type="NCBI Taxonomy" id="34765"/>
    <lineage>
        <taxon>Eukaryota</taxon>
        <taxon>Metazoa</taxon>
        <taxon>Chordata</taxon>
        <taxon>Tunicata</taxon>
        <taxon>Appendicularia</taxon>
        <taxon>Copelata</taxon>
        <taxon>Oikopleuridae</taxon>
        <taxon>Oikopleura</taxon>
    </lineage>
</organism>
<protein>
    <submittedName>
        <fullName evidence="1">Uncharacterized protein</fullName>
    </submittedName>
</protein>
<dbReference type="InParanoid" id="E4XRU0"/>
<dbReference type="EMBL" id="FN653124">
    <property type="protein sequence ID" value="CBY12488.1"/>
    <property type="molecule type" value="Genomic_DNA"/>
</dbReference>
<evidence type="ECO:0000313" key="1">
    <source>
        <dbReference type="EMBL" id="CBY12488.1"/>
    </source>
</evidence>
<evidence type="ECO:0000313" key="4">
    <source>
        <dbReference type="Proteomes" id="UP000001307"/>
    </source>
</evidence>
<evidence type="ECO:0000313" key="3">
    <source>
        <dbReference type="EMBL" id="CBY43164.1"/>
    </source>
</evidence>
<dbReference type="SUPFAM" id="SSF117281">
    <property type="entry name" value="Kelch motif"/>
    <property type="match status" value="1"/>
</dbReference>
<gene>
    <name evidence="1" type="ORF">GSOID_T00001882001</name>
    <name evidence="2" type="ORF">GSOID_T00020432001</name>
    <name evidence="3" type="ORF">GSOID_T00027740001</name>
</gene>
<evidence type="ECO:0000313" key="2">
    <source>
        <dbReference type="EMBL" id="CBY39838.1"/>
    </source>
</evidence>
<dbReference type="InterPro" id="IPR015915">
    <property type="entry name" value="Kelch-typ_b-propeller"/>
</dbReference>
<dbReference type="AlphaFoldDB" id="E4XRU0"/>
<dbReference type="EMBL" id="FN657907">
    <property type="protein sequence ID" value="CBY43164.1"/>
    <property type="molecule type" value="Genomic_DNA"/>
</dbReference>
<sequence>MYGSCAVYNDVAHLCFDEDGIVLVLKNYPNQKPESRYFCFIFDFFYQIYLVIINSKKFHHNCFVSELFLLLANLKTSKKDAYSCQTFDGENQQLVSARTTYPHDWSSMAVYDDKMWVVGGCDPNGFSCGSTVEFFNGEVWQIAPNHPHESIYGNLVLGDVNGLYTISSDDDWYSESEVYKFNGFSWTLLGKLSEAHSQSWDMNSGKIVNGYAYVGEDEIDKIKLSEDEYFSYSIGNDPDGNDFWLYYSPMILVEGPLCAA</sequence>